<evidence type="ECO:0000313" key="2">
    <source>
        <dbReference type="Proteomes" id="UP000002204"/>
    </source>
</evidence>
<dbReference type="Pfam" id="PF00106">
    <property type="entry name" value="adh_short"/>
    <property type="match status" value="1"/>
</dbReference>
<dbReference type="InterPro" id="IPR002347">
    <property type="entry name" value="SDR_fam"/>
</dbReference>
<proteinExistence type="predicted"/>
<accession>C0ZQK8</accession>
<name>C0ZQK8_RHOE4</name>
<dbReference type="GeneID" id="71766824"/>
<dbReference type="KEGG" id="rer:RER_50680"/>
<organism evidence="1 2">
    <name type="scientific">Rhodococcus erythropolis (strain PR4 / NBRC 100887)</name>
    <dbReference type="NCBI Taxonomy" id="234621"/>
    <lineage>
        <taxon>Bacteria</taxon>
        <taxon>Bacillati</taxon>
        <taxon>Actinomycetota</taxon>
        <taxon>Actinomycetes</taxon>
        <taxon>Mycobacteriales</taxon>
        <taxon>Nocardiaceae</taxon>
        <taxon>Rhodococcus</taxon>
        <taxon>Rhodococcus erythropolis group</taxon>
    </lineage>
</organism>
<reference evidence="2" key="1">
    <citation type="submission" date="2005-03" db="EMBL/GenBank/DDBJ databases">
        <title>Comparison of the complete genome sequences of Rhodococcus erythropolis PR4 and Rhodococcus opacus B4.</title>
        <authorList>
            <person name="Takarada H."/>
            <person name="Sekine M."/>
            <person name="Hosoyama A."/>
            <person name="Yamada R."/>
            <person name="Fujisawa T."/>
            <person name="Omata S."/>
            <person name="Shimizu A."/>
            <person name="Tsukatani N."/>
            <person name="Tanikawa S."/>
            <person name="Fujita N."/>
            <person name="Harayama S."/>
        </authorList>
    </citation>
    <scope>NUCLEOTIDE SEQUENCE [LARGE SCALE GENOMIC DNA]</scope>
    <source>
        <strain evidence="2">PR4 / NBRC 100887</strain>
    </source>
</reference>
<evidence type="ECO:0000313" key="1">
    <source>
        <dbReference type="EMBL" id="BAH35776.1"/>
    </source>
</evidence>
<sequence length="59" mass="5908">MSAPVAIVTGAAAGLGAAIAERLAEDFGTLLLLDIEEAALADTAARLESLGVDRCPLGR</sequence>
<dbReference type="Gene3D" id="3.40.50.720">
    <property type="entry name" value="NAD(P)-binding Rossmann-like Domain"/>
    <property type="match status" value="1"/>
</dbReference>
<dbReference type="RefSeq" id="WP_020909129.1">
    <property type="nucleotide sequence ID" value="NC_012490.1"/>
</dbReference>
<dbReference type="HOGENOM" id="CLU_2957653_0_0_11"/>
<protein>
    <submittedName>
        <fullName evidence="1">Putative oxidoreductase</fullName>
    </submittedName>
</protein>
<reference evidence="1 2" key="2">
    <citation type="journal article" date="2006" name="Environ. Microbiol.">
        <title>Sequence analysis of three plasmids harboured in Rhodococcus erythropolis strain PR4.</title>
        <authorList>
            <person name="Sekine M."/>
            <person name="Tanikawa S."/>
            <person name="Omata S."/>
            <person name="Saito M."/>
            <person name="Fujisawa T."/>
            <person name="Tsukatani N."/>
            <person name="Tajima T."/>
            <person name="Sekigawa T."/>
            <person name="Kosugi H."/>
            <person name="Matsuo Y."/>
            <person name="Nishiko R."/>
            <person name="Imamura K."/>
            <person name="Ito M."/>
            <person name="Narita H."/>
            <person name="Tago S."/>
            <person name="Fujita N."/>
            <person name="Harayama S."/>
        </authorList>
    </citation>
    <scope>NUCLEOTIDE SEQUENCE [LARGE SCALE GENOMIC DNA]</scope>
    <source>
        <strain evidence="2">PR4 / NBRC 100887</strain>
    </source>
</reference>
<dbReference type="Proteomes" id="UP000002204">
    <property type="component" value="Chromosome"/>
</dbReference>
<dbReference type="PATRIC" id="fig|234621.6.peg.5627"/>
<dbReference type="EMBL" id="AP008957">
    <property type="protein sequence ID" value="BAH35776.1"/>
    <property type="molecule type" value="Genomic_DNA"/>
</dbReference>
<dbReference type="AlphaFoldDB" id="C0ZQK8"/>
<dbReference type="SUPFAM" id="SSF51735">
    <property type="entry name" value="NAD(P)-binding Rossmann-fold domains"/>
    <property type="match status" value="1"/>
</dbReference>
<gene>
    <name evidence="1" type="ordered locus">RER_50680</name>
</gene>
<dbReference type="InterPro" id="IPR036291">
    <property type="entry name" value="NAD(P)-bd_dom_sf"/>
</dbReference>